<evidence type="ECO:0000256" key="13">
    <source>
        <dbReference type="PIRSR" id="PIRSR000192-4"/>
    </source>
</evidence>
<feature type="disulfide bond" evidence="13">
    <location>
        <begin position="93"/>
        <end position="137"/>
    </location>
</feature>
<proteinExistence type="inferred from homology"/>
<dbReference type="PROSITE" id="PS51318">
    <property type="entry name" value="TAT"/>
    <property type="match status" value="1"/>
</dbReference>
<comment type="pathway">
    <text evidence="10">One-carbon metabolism; methylamine degradation; formaldehyde from methylamine: step 1/1.</text>
</comment>
<evidence type="ECO:0000256" key="9">
    <source>
        <dbReference type="ARBA" id="ARBA00023157"/>
    </source>
</evidence>
<evidence type="ECO:0000313" key="18">
    <source>
        <dbReference type="EMBL" id="AMU91098.1"/>
    </source>
</evidence>
<dbReference type="PIRSF" id="PIRSF000192">
    <property type="entry name" value="Amine_dh_beta"/>
    <property type="match status" value="1"/>
</dbReference>
<evidence type="ECO:0000313" key="19">
    <source>
        <dbReference type="Proteomes" id="UP000076088"/>
    </source>
</evidence>
<dbReference type="Gene3D" id="2.60.30.10">
    <property type="entry name" value="Methylamine/Aralkylamine dehydrogenase light chain"/>
    <property type="match status" value="1"/>
</dbReference>
<dbReference type="InterPro" id="IPR016008">
    <property type="entry name" value="Amine_DH_Ltc"/>
</dbReference>
<comment type="subcellular location">
    <subcellularLocation>
        <location evidence="1 10">Periplasm</location>
    </subcellularLocation>
</comment>
<name>A0AAC9AWD7_SPHMC</name>
<evidence type="ECO:0000256" key="3">
    <source>
        <dbReference type="ARBA" id="ARBA00022448"/>
    </source>
</evidence>
<accession>A0AAC9AWD7</accession>
<comment type="similarity">
    <text evidence="2 10">Belongs to the aromatic amine dehydrogenase light chain family.</text>
</comment>
<evidence type="ECO:0000256" key="6">
    <source>
        <dbReference type="ARBA" id="ARBA00022764"/>
    </source>
</evidence>
<keyword evidence="8 10" id="KW-0560">Oxidoreductase</keyword>
<keyword evidence="6 10" id="KW-0574">Periplasm</keyword>
<dbReference type="GO" id="GO:0052876">
    <property type="term" value="F:methylamine dehydrogenase (amicyanin) activity"/>
    <property type="evidence" value="ECO:0007669"/>
    <property type="project" value="UniProtKB-EC"/>
</dbReference>
<feature type="disulfide bond" evidence="13">
    <location>
        <begin position="132"/>
        <end position="163"/>
    </location>
</feature>
<dbReference type="Proteomes" id="UP000076088">
    <property type="component" value="Chromosome"/>
</dbReference>
<dbReference type="GO" id="GO:0009308">
    <property type="term" value="P:amine metabolic process"/>
    <property type="evidence" value="ECO:0007669"/>
    <property type="project" value="UniProtKB-UniRule"/>
</dbReference>
<evidence type="ECO:0000256" key="14">
    <source>
        <dbReference type="PIRSR" id="PIRSR000192-5"/>
    </source>
</evidence>
<evidence type="ECO:0000256" key="1">
    <source>
        <dbReference type="ARBA" id="ARBA00004418"/>
    </source>
</evidence>
<organism evidence="18 19">
    <name type="scientific">Sphingopyxis macrogoltabida</name>
    <name type="common">Sphingomonas macrogoltabidus</name>
    <dbReference type="NCBI Taxonomy" id="33050"/>
    <lineage>
        <taxon>Bacteria</taxon>
        <taxon>Pseudomonadati</taxon>
        <taxon>Pseudomonadota</taxon>
        <taxon>Alphaproteobacteria</taxon>
        <taxon>Sphingomonadales</taxon>
        <taxon>Sphingomonadaceae</taxon>
        <taxon>Sphingopyxis</taxon>
    </lineage>
</organism>
<dbReference type="InterPro" id="IPR036560">
    <property type="entry name" value="MADH/AADH_L_sf"/>
</dbReference>
<feature type="disulfide bond" evidence="13">
    <location>
        <begin position="92"/>
        <end position="140"/>
    </location>
</feature>
<feature type="region of interest" description="Disordered" evidence="16">
    <location>
        <begin position="47"/>
        <end position="72"/>
    </location>
</feature>
<evidence type="ECO:0000259" key="17">
    <source>
        <dbReference type="Pfam" id="PF02975"/>
    </source>
</evidence>
<comment type="function">
    <text evidence="10">Methylamine dehydrogenase carries out the oxidation of methylamine. Electrons are passed from methylamine dehydrogenase to amicyanin.</text>
</comment>
<keyword evidence="19" id="KW-1185">Reference proteome</keyword>
<evidence type="ECO:0000256" key="16">
    <source>
        <dbReference type="SAM" id="MobiDB-lite"/>
    </source>
</evidence>
<dbReference type="InterPro" id="IPR006311">
    <property type="entry name" value="TAT_signal"/>
</dbReference>
<feature type="disulfide bond" evidence="13">
    <location>
        <begin position="90"/>
        <end position="173"/>
    </location>
</feature>
<feature type="active site" description="Tryptophylquinone 6'-substrate hemiaminal intermediate" evidence="11">
    <location>
        <position position="111"/>
    </location>
</feature>
<feature type="disulfide bond" evidence="13">
    <location>
        <begin position="77"/>
        <end position="142"/>
    </location>
</feature>
<comment type="subunit">
    <text evidence="10">Heterotetramer of two light and two heavy chains.</text>
</comment>
<feature type="domain" description="Methylamine/Aralkylamine dehydrogenase light chain C-terminal" evidence="17">
    <location>
        <begin position="72"/>
        <end position="180"/>
    </location>
</feature>
<evidence type="ECO:0000256" key="11">
    <source>
        <dbReference type="PIRSR" id="PIRSR000192-1"/>
    </source>
</evidence>
<evidence type="ECO:0000256" key="15">
    <source>
        <dbReference type="PIRSR" id="PIRSR000192-6"/>
    </source>
</evidence>
<dbReference type="GO" id="GO:0042597">
    <property type="term" value="C:periplasmic space"/>
    <property type="evidence" value="ECO:0007669"/>
    <property type="project" value="UniProtKB-SubCell"/>
</dbReference>
<keyword evidence="9" id="KW-1015">Disulfide bond</keyword>
<feature type="active site" description="Proton acceptor" evidence="11">
    <location>
        <position position="130"/>
    </location>
</feature>
<evidence type="ECO:0000256" key="12">
    <source>
        <dbReference type="PIRSR" id="PIRSR000192-2"/>
    </source>
</evidence>
<feature type="disulfide bond" evidence="13">
    <location>
        <begin position="83"/>
        <end position="115"/>
    </location>
</feature>
<evidence type="ECO:0000256" key="8">
    <source>
        <dbReference type="ARBA" id="ARBA00023002"/>
    </source>
</evidence>
<comment type="catalytic activity">
    <reaction evidence="10">
        <text>2 oxidized [amicyanin] + methylamine + H2O = 2 reduced [amicyanin] + formaldehyde + NH4(+) + 2 H(+)</text>
        <dbReference type="Rhea" id="RHEA:30207"/>
        <dbReference type="Rhea" id="RHEA-COMP:11100"/>
        <dbReference type="Rhea" id="RHEA-COMP:11101"/>
        <dbReference type="ChEBI" id="CHEBI:15377"/>
        <dbReference type="ChEBI" id="CHEBI:15378"/>
        <dbReference type="ChEBI" id="CHEBI:16842"/>
        <dbReference type="ChEBI" id="CHEBI:28938"/>
        <dbReference type="ChEBI" id="CHEBI:29036"/>
        <dbReference type="ChEBI" id="CHEBI:49552"/>
        <dbReference type="ChEBI" id="CHEBI:59338"/>
        <dbReference type="EC" id="1.4.9.1"/>
    </reaction>
</comment>
<protein>
    <recommendedName>
        <fullName evidence="10">Methylamine dehydrogenase (amicyanin)</fullName>
        <ecNumber evidence="10">1.4.9.1</ecNumber>
    </recommendedName>
</protein>
<reference evidence="18 19" key="2">
    <citation type="journal article" date="2016" name="Genome Announc.">
        <title>Complete Genome Sequence of Sphingopyxis macrogoltabida Strain 203N (NBRC 111659), a Polyethylene Glycol Degrader.</title>
        <authorList>
            <person name="Ohtsubo Y."/>
            <person name="Nonoyama S."/>
            <person name="Nagata Y."/>
            <person name="Numata M."/>
            <person name="Tsuchikane K."/>
            <person name="Hosoyama A."/>
            <person name="Yamazoe A."/>
            <person name="Tsuda M."/>
            <person name="Fujita N."/>
            <person name="Kawai F."/>
        </authorList>
    </citation>
    <scope>NUCLEOTIDE SEQUENCE [LARGE SCALE GENOMIC DNA]</scope>
    <source>
        <strain evidence="18 19">203N</strain>
    </source>
</reference>
<feature type="disulfide bond" evidence="13">
    <location>
        <begin position="100"/>
        <end position="131"/>
    </location>
</feature>
<dbReference type="SUPFAM" id="SSF57561">
    <property type="entry name" value="Methylamine dehydrogenase, L chain"/>
    <property type="match status" value="1"/>
</dbReference>
<keyword evidence="3 10" id="KW-0813">Transport</keyword>
<dbReference type="EC" id="1.4.9.1" evidence="10"/>
<keyword evidence="7 10" id="KW-0249">Electron transport</keyword>
<feature type="modified residue" description="Tryptophylquinone" evidence="15">
    <location>
        <position position="111"/>
    </location>
</feature>
<gene>
    <name evidence="18" type="ORF">ATM17_18970</name>
</gene>
<evidence type="ECO:0000256" key="2">
    <source>
        <dbReference type="ARBA" id="ARBA00010711"/>
    </source>
</evidence>
<dbReference type="Pfam" id="PF02975">
    <property type="entry name" value="Me-amine-dh_L"/>
    <property type="match status" value="1"/>
</dbReference>
<keyword evidence="5" id="KW-0732">Signal</keyword>
<dbReference type="GO" id="GO:0030058">
    <property type="term" value="F:aliphatic amine dehydrogenase activity"/>
    <property type="evidence" value="ECO:0007669"/>
    <property type="project" value="UniProtKB-UniRule"/>
</dbReference>
<dbReference type="RefSeq" id="WP_054730999.1">
    <property type="nucleotide sequence ID" value="NZ_CP009429.1"/>
</dbReference>
<keyword evidence="4" id="KW-0824">TTQ</keyword>
<evidence type="ECO:0000256" key="4">
    <source>
        <dbReference type="ARBA" id="ARBA00022709"/>
    </source>
</evidence>
<evidence type="ECO:0000256" key="10">
    <source>
        <dbReference type="PIRNR" id="PIRNR000192"/>
    </source>
</evidence>
<dbReference type="KEGG" id="smaz:LH19_18405"/>
<sequence length="186" mass="19755">MSGLDKFSEKMTRRVARATSRRSLLTLIGGAITGAAVIPVLPVSRAQAQGHGHSGGGDPVAPQTTGNPQDPGDQTQCDYWRYCAIDGFLCSCCGGTASSCPPGTEMSPITWIGTCQNPADNRAYIISYNDCCGKSSCGRCLCNRNERDRPMVRPQANNDINWCLGTSSAIYNCSTAVILGVALEQQ</sequence>
<evidence type="ECO:0000256" key="7">
    <source>
        <dbReference type="ARBA" id="ARBA00022982"/>
    </source>
</evidence>
<dbReference type="AlphaFoldDB" id="A0AAC9AWD7"/>
<evidence type="ECO:0000256" key="5">
    <source>
        <dbReference type="ARBA" id="ARBA00022729"/>
    </source>
</evidence>
<dbReference type="InterPro" id="IPR013504">
    <property type="entry name" value="MADH/AADH_Ltc_C_dom"/>
</dbReference>
<feature type="cross-link" description="Tryptophan tryptophylquinone (Trp-Trp)" evidence="14">
    <location>
        <begin position="111"/>
        <end position="162"/>
    </location>
</feature>
<feature type="compositionally biased region" description="Polar residues" evidence="16">
    <location>
        <begin position="62"/>
        <end position="72"/>
    </location>
</feature>
<feature type="binding site" evidence="12">
    <location>
        <position position="86"/>
    </location>
    <ligand>
        <name>substrate</name>
    </ligand>
</feature>
<reference evidence="19" key="1">
    <citation type="submission" date="2015-11" db="EMBL/GenBank/DDBJ databases">
        <title>Complete genome sequence of a polyethylene-glycol degrader Sphingopyxis macrogoltabida 203N (NBRC 111659).</title>
        <authorList>
            <person name="Yoshiyuki O."/>
            <person name="Shouta N."/>
            <person name="Nagata Y."/>
            <person name="Numata M."/>
            <person name="Tsuchikane K."/>
            <person name="Hosoyama A."/>
            <person name="Yamazoe A."/>
            <person name="Tsuda M."/>
            <person name="Fujita N."/>
            <person name="Kawai F."/>
        </authorList>
    </citation>
    <scope>NUCLEOTIDE SEQUENCE [LARGE SCALE GENOMIC DNA]</scope>
    <source>
        <strain evidence="19">203N</strain>
    </source>
</reference>
<feature type="binding site" evidence="12">
    <location>
        <begin position="158"/>
        <end position="160"/>
    </location>
    <ligand>
        <name>substrate</name>
    </ligand>
</feature>
<dbReference type="EMBL" id="CP013344">
    <property type="protein sequence ID" value="AMU91098.1"/>
    <property type="molecule type" value="Genomic_DNA"/>
</dbReference>